<dbReference type="Proteomes" id="UP001189429">
    <property type="component" value="Unassembled WGS sequence"/>
</dbReference>
<feature type="non-terminal residue" evidence="2">
    <location>
        <position position="1"/>
    </location>
</feature>
<proteinExistence type="predicted"/>
<feature type="region of interest" description="Disordered" evidence="1">
    <location>
        <begin position="140"/>
        <end position="224"/>
    </location>
</feature>
<feature type="compositionally biased region" description="Low complexity" evidence="1">
    <location>
        <begin position="147"/>
        <end position="161"/>
    </location>
</feature>
<evidence type="ECO:0000256" key="1">
    <source>
        <dbReference type="SAM" id="MobiDB-lite"/>
    </source>
</evidence>
<name>A0ABN9WVT4_9DINO</name>
<keyword evidence="3" id="KW-1185">Reference proteome</keyword>
<feature type="region of interest" description="Disordered" evidence="1">
    <location>
        <begin position="241"/>
        <end position="262"/>
    </location>
</feature>
<comment type="caution">
    <text evidence="2">The sequence shown here is derived from an EMBL/GenBank/DDBJ whole genome shotgun (WGS) entry which is preliminary data.</text>
</comment>
<organism evidence="2 3">
    <name type="scientific">Prorocentrum cordatum</name>
    <dbReference type="NCBI Taxonomy" id="2364126"/>
    <lineage>
        <taxon>Eukaryota</taxon>
        <taxon>Sar</taxon>
        <taxon>Alveolata</taxon>
        <taxon>Dinophyceae</taxon>
        <taxon>Prorocentrales</taxon>
        <taxon>Prorocentraceae</taxon>
        <taxon>Prorocentrum</taxon>
    </lineage>
</organism>
<reference evidence="2" key="1">
    <citation type="submission" date="2023-10" db="EMBL/GenBank/DDBJ databases">
        <authorList>
            <person name="Chen Y."/>
            <person name="Shah S."/>
            <person name="Dougan E. K."/>
            <person name="Thang M."/>
            <person name="Chan C."/>
        </authorList>
    </citation>
    <scope>NUCLEOTIDE SEQUENCE [LARGE SCALE GENOMIC DNA]</scope>
</reference>
<gene>
    <name evidence="2" type="ORF">PCOR1329_LOCUS70207</name>
</gene>
<feature type="non-terminal residue" evidence="2">
    <location>
        <position position="262"/>
    </location>
</feature>
<sequence>ERDEAIDAKNRLREQLSDAERTILEAPSGRQIMEVLRNAREAMGSNRRVFERLYKDALIRMQRLADAQERVTRTLARRTAHSIRDTLSQKAVDFPGFPARDLAVDEEGNLAGWGHDAPASAATSTFLNAEASVMTASTLDAGPSWQSLSGRARSGSPGSRSAQLPPLAAVDAPEPVFPDRDAESAGARSPPRCSTAPAGAAAQPGPSTPRRAANTVPTRDTGEKLDALIAALPSRLVVSVTPLPRTPNLPPDRSSVAAALGQ</sequence>
<feature type="compositionally biased region" description="Low complexity" evidence="1">
    <location>
        <begin position="194"/>
        <end position="209"/>
    </location>
</feature>
<dbReference type="EMBL" id="CAUYUJ010019263">
    <property type="protein sequence ID" value="CAK0889745.1"/>
    <property type="molecule type" value="Genomic_DNA"/>
</dbReference>
<accession>A0ABN9WVT4</accession>
<evidence type="ECO:0000313" key="2">
    <source>
        <dbReference type="EMBL" id="CAK0889745.1"/>
    </source>
</evidence>
<evidence type="ECO:0000313" key="3">
    <source>
        <dbReference type="Proteomes" id="UP001189429"/>
    </source>
</evidence>
<protein>
    <submittedName>
        <fullName evidence="2">Uncharacterized protein</fullName>
    </submittedName>
</protein>